<sequence length="177" mass="20402">MNPCRNLAHEFDSSEHIIDANWEKSQAKNDFQVESLYMSEDGEEIFDEETYIEDIENLDILDREKNDGLEDEVIAANDVKQLTEEELNNIRPYVGKEFDSQEDAYDFYNRFADVRPITSNGSSLMTTQEQLPKKKFRKQGKNKVAFREINSQPETFPVQQGSSTMGSSSMQRPQASL</sequence>
<dbReference type="EMBL" id="JAJJMB010009041">
    <property type="protein sequence ID" value="KAI3916923.1"/>
    <property type="molecule type" value="Genomic_DNA"/>
</dbReference>
<name>A0AAD4SPB7_9MAGN</name>
<reference evidence="2" key="1">
    <citation type="submission" date="2022-04" db="EMBL/GenBank/DDBJ databases">
        <title>A functionally conserved STORR gene fusion in Papaver species that diverged 16.8 million years ago.</title>
        <authorList>
            <person name="Catania T."/>
        </authorList>
    </citation>
    <scope>NUCLEOTIDE SEQUENCE</scope>
    <source>
        <strain evidence="2">S-188037</strain>
    </source>
</reference>
<feature type="region of interest" description="Disordered" evidence="1">
    <location>
        <begin position="146"/>
        <end position="177"/>
    </location>
</feature>
<dbReference type="Proteomes" id="UP001202328">
    <property type="component" value="Unassembled WGS sequence"/>
</dbReference>
<organism evidence="2 3">
    <name type="scientific">Papaver atlanticum</name>
    <dbReference type="NCBI Taxonomy" id="357466"/>
    <lineage>
        <taxon>Eukaryota</taxon>
        <taxon>Viridiplantae</taxon>
        <taxon>Streptophyta</taxon>
        <taxon>Embryophyta</taxon>
        <taxon>Tracheophyta</taxon>
        <taxon>Spermatophyta</taxon>
        <taxon>Magnoliopsida</taxon>
        <taxon>Ranunculales</taxon>
        <taxon>Papaveraceae</taxon>
        <taxon>Papaveroideae</taxon>
        <taxon>Papaver</taxon>
    </lineage>
</organism>
<proteinExistence type="predicted"/>
<dbReference type="AlphaFoldDB" id="A0AAD4SPB7"/>
<evidence type="ECO:0000256" key="1">
    <source>
        <dbReference type="SAM" id="MobiDB-lite"/>
    </source>
</evidence>
<feature type="compositionally biased region" description="Polar residues" evidence="1">
    <location>
        <begin position="149"/>
        <end position="158"/>
    </location>
</feature>
<gene>
    <name evidence="2" type="ORF">MKW98_014384</name>
</gene>
<accession>A0AAD4SPB7</accession>
<evidence type="ECO:0000313" key="3">
    <source>
        <dbReference type="Proteomes" id="UP001202328"/>
    </source>
</evidence>
<keyword evidence="3" id="KW-1185">Reference proteome</keyword>
<comment type="caution">
    <text evidence="2">The sequence shown here is derived from an EMBL/GenBank/DDBJ whole genome shotgun (WGS) entry which is preliminary data.</text>
</comment>
<protein>
    <submittedName>
        <fullName evidence="2">Uncharacterized protein</fullName>
    </submittedName>
</protein>
<feature type="compositionally biased region" description="Low complexity" evidence="1">
    <location>
        <begin position="159"/>
        <end position="171"/>
    </location>
</feature>
<evidence type="ECO:0000313" key="2">
    <source>
        <dbReference type="EMBL" id="KAI3916923.1"/>
    </source>
</evidence>